<feature type="domain" description="3-hydroxyisobutyrate dehydrogenase-like NAD-binding" evidence="6">
    <location>
        <begin position="160"/>
        <end position="280"/>
    </location>
</feature>
<dbReference type="GO" id="GO:0051287">
    <property type="term" value="F:NAD binding"/>
    <property type="evidence" value="ECO:0007669"/>
    <property type="project" value="InterPro"/>
</dbReference>
<accession>A0A8J3J9F4</accession>
<dbReference type="InterPro" id="IPR008927">
    <property type="entry name" value="6-PGluconate_DH-like_C_sf"/>
</dbReference>
<protein>
    <submittedName>
        <fullName evidence="7">3-hydroxyisobutyrate dehydrogenase</fullName>
    </submittedName>
</protein>
<dbReference type="Pfam" id="PF14833">
    <property type="entry name" value="NAD_binding_11"/>
    <property type="match status" value="1"/>
</dbReference>
<organism evidence="7 8">
    <name type="scientific">Actinocatenispora rupis</name>
    <dbReference type="NCBI Taxonomy" id="519421"/>
    <lineage>
        <taxon>Bacteria</taxon>
        <taxon>Bacillati</taxon>
        <taxon>Actinomycetota</taxon>
        <taxon>Actinomycetes</taxon>
        <taxon>Micromonosporales</taxon>
        <taxon>Micromonosporaceae</taxon>
        <taxon>Actinocatenispora</taxon>
    </lineage>
</organism>
<dbReference type="AlphaFoldDB" id="A0A8J3J9F4"/>
<evidence type="ECO:0000256" key="1">
    <source>
        <dbReference type="ARBA" id="ARBA00009080"/>
    </source>
</evidence>
<dbReference type="Pfam" id="PF03446">
    <property type="entry name" value="NAD_binding_2"/>
    <property type="match status" value="1"/>
</dbReference>
<keyword evidence="3" id="KW-0520">NAD</keyword>
<comment type="caution">
    <text evidence="7">The sequence shown here is derived from an EMBL/GenBank/DDBJ whole genome shotgun (WGS) entry which is preliminary data.</text>
</comment>
<dbReference type="Gene3D" id="3.40.50.720">
    <property type="entry name" value="NAD(P)-binding Rossmann-like Domain"/>
    <property type="match status" value="1"/>
</dbReference>
<keyword evidence="8" id="KW-1185">Reference proteome</keyword>
<reference evidence="7" key="1">
    <citation type="submission" date="2021-01" db="EMBL/GenBank/DDBJ databases">
        <title>Whole genome shotgun sequence of Actinocatenispora rupis NBRC 107355.</title>
        <authorList>
            <person name="Komaki H."/>
            <person name="Tamura T."/>
        </authorList>
    </citation>
    <scope>NUCLEOTIDE SEQUENCE</scope>
    <source>
        <strain evidence="7">NBRC 107355</strain>
    </source>
</reference>
<evidence type="ECO:0000313" key="8">
    <source>
        <dbReference type="Proteomes" id="UP000612808"/>
    </source>
</evidence>
<dbReference type="SUPFAM" id="SSF51735">
    <property type="entry name" value="NAD(P)-binding Rossmann-fold domains"/>
    <property type="match status" value="1"/>
</dbReference>
<sequence length="280" mass="28487">MTTVAVLGTGIMGLPMAANLLDAGFTVRAWNRTAARAAPLAERGAYVAADPADAVAGADVVLTMLTDGAAVHAVMTDLPVAPGTLWVQASTVGARYADEFAALADRLGVTYVDAPVMGTKQPAERGQLVVLASGPDDARDRCAPLFDAVGSRTVWVGPAGTGSRLKLAVNAWVTTLTGATAEALALAAGLGLDGAQFLDTIAGASVDSQYAHIKGAAMLAGEYPPSFPLAHAAKDGRLIRDAATDAGVDLPLSAAVLDRFEAAEVAGHGDEDMAAVYRVY</sequence>
<dbReference type="PIRSF" id="PIRSF000103">
    <property type="entry name" value="HIBADH"/>
    <property type="match status" value="1"/>
</dbReference>
<dbReference type="GO" id="GO:0050661">
    <property type="term" value="F:NADP binding"/>
    <property type="evidence" value="ECO:0007669"/>
    <property type="project" value="InterPro"/>
</dbReference>
<dbReference type="Gene3D" id="1.10.1040.10">
    <property type="entry name" value="N-(1-d-carboxylethyl)-l-norvaline Dehydrogenase, domain 2"/>
    <property type="match status" value="1"/>
</dbReference>
<proteinExistence type="inferred from homology"/>
<dbReference type="RefSeq" id="WP_203661804.1">
    <property type="nucleotide sequence ID" value="NZ_BAAAZM010000001.1"/>
</dbReference>
<evidence type="ECO:0000259" key="6">
    <source>
        <dbReference type="Pfam" id="PF14833"/>
    </source>
</evidence>
<dbReference type="GO" id="GO:0016491">
    <property type="term" value="F:oxidoreductase activity"/>
    <property type="evidence" value="ECO:0007669"/>
    <property type="project" value="UniProtKB-KW"/>
</dbReference>
<dbReference type="PANTHER" id="PTHR43580">
    <property type="entry name" value="OXIDOREDUCTASE GLYR1-RELATED"/>
    <property type="match status" value="1"/>
</dbReference>
<dbReference type="InterPro" id="IPR029154">
    <property type="entry name" value="HIBADH-like_NADP-bd"/>
</dbReference>
<dbReference type="EMBL" id="BOMB01000029">
    <property type="protein sequence ID" value="GID14131.1"/>
    <property type="molecule type" value="Genomic_DNA"/>
</dbReference>
<feature type="active site" evidence="4">
    <location>
        <position position="166"/>
    </location>
</feature>
<feature type="domain" description="6-phosphogluconate dehydrogenase NADP-binding" evidence="5">
    <location>
        <begin position="3"/>
        <end position="157"/>
    </location>
</feature>
<dbReference type="InterPro" id="IPR015815">
    <property type="entry name" value="HIBADH-related"/>
</dbReference>
<evidence type="ECO:0000259" key="5">
    <source>
        <dbReference type="Pfam" id="PF03446"/>
    </source>
</evidence>
<name>A0A8J3J9F4_9ACTN</name>
<dbReference type="Proteomes" id="UP000612808">
    <property type="component" value="Unassembled WGS sequence"/>
</dbReference>
<keyword evidence="2" id="KW-0560">Oxidoreductase</keyword>
<dbReference type="SUPFAM" id="SSF48179">
    <property type="entry name" value="6-phosphogluconate dehydrogenase C-terminal domain-like"/>
    <property type="match status" value="1"/>
</dbReference>
<evidence type="ECO:0000313" key="7">
    <source>
        <dbReference type="EMBL" id="GID14131.1"/>
    </source>
</evidence>
<dbReference type="InterPro" id="IPR006115">
    <property type="entry name" value="6PGDH_NADP-bd"/>
</dbReference>
<gene>
    <name evidence="7" type="primary">mmsB_2</name>
    <name evidence="7" type="ORF">Aru02nite_50200</name>
</gene>
<evidence type="ECO:0000256" key="4">
    <source>
        <dbReference type="PIRSR" id="PIRSR000103-1"/>
    </source>
</evidence>
<evidence type="ECO:0000256" key="3">
    <source>
        <dbReference type="ARBA" id="ARBA00023027"/>
    </source>
</evidence>
<dbReference type="PANTHER" id="PTHR43580:SF2">
    <property type="entry name" value="CYTOKINE-LIKE NUCLEAR FACTOR N-PAC"/>
    <property type="match status" value="1"/>
</dbReference>
<dbReference type="InterPro" id="IPR013328">
    <property type="entry name" value="6PGD_dom2"/>
</dbReference>
<dbReference type="InterPro" id="IPR051265">
    <property type="entry name" value="HIBADH-related_NP60_sf"/>
</dbReference>
<evidence type="ECO:0000256" key="2">
    <source>
        <dbReference type="ARBA" id="ARBA00023002"/>
    </source>
</evidence>
<comment type="similarity">
    <text evidence="1">Belongs to the HIBADH-related family.</text>
</comment>
<dbReference type="InterPro" id="IPR036291">
    <property type="entry name" value="NAD(P)-bd_dom_sf"/>
</dbReference>